<keyword evidence="1" id="KW-1133">Transmembrane helix</keyword>
<evidence type="ECO:0000313" key="2">
    <source>
        <dbReference type="EMBL" id="CAI2767506.1"/>
    </source>
</evidence>
<dbReference type="EMBL" id="OX336425">
    <property type="protein sequence ID" value="CAI2767506.1"/>
    <property type="molecule type" value="Genomic_DNA"/>
</dbReference>
<evidence type="ECO:0008006" key="4">
    <source>
        <dbReference type="Google" id="ProtNLM"/>
    </source>
</evidence>
<proteinExistence type="predicted"/>
<dbReference type="Proteomes" id="UP001152749">
    <property type="component" value="Chromosome"/>
</dbReference>
<organism evidence="2 3">
    <name type="scientific">Flavobacterium collinsii</name>
    <dbReference type="NCBI Taxonomy" id="1114861"/>
    <lineage>
        <taxon>Bacteria</taxon>
        <taxon>Pseudomonadati</taxon>
        <taxon>Bacteroidota</taxon>
        <taxon>Flavobacteriia</taxon>
        <taxon>Flavobacteriales</taxon>
        <taxon>Flavobacteriaceae</taxon>
        <taxon>Flavobacterium</taxon>
    </lineage>
</organism>
<dbReference type="SUPFAM" id="SSF48431">
    <property type="entry name" value="Lipovitellin-phosvitin complex, superhelical domain"/>
    <property type="match status" value="1"/>
</dbReference>
<keyword evidence="1" id="KW-0812">Transmembrane</keyword>
<evidence type="ECO:0000256" key="1">
    <source>
        <dbReference type="SAM" id="Phobius"/>
    </source>
</evidence>
<evidence type="ECO:0000313" key="3">
    <source>
        <dbReference type="Proteomes" id="UP001152749"/>
    </source>
</evidence>
<keyword evidence="1" id="KW-0472">Membrane</keyword>
<protein>
    <recommendedName>
        <fullName evidence="4">HEAT repeat domain-containing protein</fullName>
    </recommendedName>
</protein>
<feature type="transmembrane region" description="Helical" evidence="1">
    <location>
        <begin position="12"/>
        <end position="29"/>
    </location>
</feature>
<reference evidence="2" key="1">
    <citation type="submission" date="2022-09" db="EMBL/GenBank/DDBJ databases">
        <authorList>
            <person name="Duchaud E."/>
        </authorList>
    </citation>
    <scope>NUCLEOTIDE SEQUENCE</scope>
    <source>
        <strain evidence="2">TRV642</strain>
    </source>
</reference>
<dbReference type="RefSeq" id="WP_263360406.1">
    <property type="nucleotide sequence ID" value="NZ_OX336425.1"/>
</dbReference>
<accession>A0A9W4TIF6</accession>
<dbReference type="InterPro" id="IPR011030">
    <property type="entry name" value="Lipovitellin_superhlx_dom"/>
</dbReference>
<gene>
    <name evidence="2" type="ORF">TRV642_2651</name>
</gene>
<sequence>MEHFIGYIKHYAIPLFVFTSLALALALILKRIHYQYTLPYRHHIIRKSEIFLTEITLSKPEKSILKYKIAKFKSEIPIHKNWCKNMLIEDMIRMKSNLKGKTAKNILLIYKQLNLNHYSASLLRDFRKYKKCDGIYHFQALGYKPGISLLKKYLFHPNKIIRSNANVAYLILTQGDWQAVNKVPVKVSITTTIKIMDVLHSQNIPIPPEIDNWIESDNPTILKLAVMTMVFYNYRNKSQEIIKLLKHENKSLRTDVIIAIRDLYLYKAESDLLLQFEQENIEIQLEILDALAVIGSEKTISFLNTQIPKEEIKDLKLKMVSALNNLNAVRLDVIGTQDKDTQKMINHIRKLQL</sequence>
<dbReference type="KEGG" id="fcs:TRV642_2651"/>
<name>A0A9W4TIF6_9FLAO</name>
<dbReference type="AlphaFoldDB" id="A0A9W4TIF6"/>